<dbReference type="SUPFAM" id="SSF53383">
    <property type="entry name" value="PLP-dependent transferases"/>
    <property type="match status" value="1"/>
</dbReference>
<dbReference type="Gene3D" id="3.90.1150.10">
    <property type="entry name" value="Aspartate Aminotransferase, domain 1"/>
    <property type="match status" value="1"/>
</dbReference>
<dbReference type="Pfam" id="PF01212">
    <property type="entry name" value="Beta_elim_lyase"/>
    <property type="match status" value="1"/>
</dbReference>
<accession>A0A3N1GZI1</accession>
<protein>
    <submittedName>
        <fullName evidence="5">L-threonine aldolase</fullName>
    </submittedName>
</protein>
<dbReference type="GO" id="GO:0006567">
    <property type="term" value="P:L-threonine catabolic process"/>
    <property type="evidence" value="ECO:0007669"/>
    <property type="project" value="TreeGrafter"/>
</dbReference>
<feature type="domain" description="Aromatic amino acid beta-eliminating lyase/threonine aldolase" evidence="4">
    <location>
        <begin position="37"/>
        <end position="285"/>
    </location>
</feature>
<dbReference type="InterPro" id="IPR015421">
    <property type="entry name" value="PyrdxlP-dep_Trfase_major"/>
</dbReference>
<dbReference type="GO" id="GO:0005829">
    <property type="term" value="C:cytosol"/>
    <property type="evidence" value="ECO:0007669"/>
    <property type="project" value="TreeGrafter"/>
</dbReference>
<evidence type="ECO:0000256" key="2">
    <source>
        <dbReference type="ARBA" id="ARBA00006966"/>
    </source>
</evidence>
<comment type="similarity">
    <text evidence="2">Belongs to the threonine aldolase family.</text>
</comment>
<keyword evidence="3" id="KW-0663">Pyridoxal phosphate</keyword>
<dbReference type="Gene3D" id="3.40.640.10">
    <property type="entry name" value="Type I PLP-dependent aspartate aminotransferase-like (Major domain)"/>
    <property type="match status" value="1"/>
</dbReference>
<keyword evidence="6" id="KW-1185">Reference proteome</keyword>
<dbReference type="AlphaFoldDB" id="A0A3N1GZI1"/>
<dbReference type="RefSeq" id="WP_123741535.1">
    <property type="nucleotide sequence ID" value="NZ_RJKM01000001.1"/>
</dbReference>
<organism evidence="5 6">
    <name type="scientific">Saccharothrix texasensis</name>
    <dbReference type="NCBI Taxonomy" id="103734"/>
    <lineage>
        <taxon>Bacteria</taxon>
        <taxon>Bacillati</taxon>
        <taxon>Actinomycetota</taxon>
        <taxon>Actinomycetes</taxon>
        <taxon>Pseudonocardiales</taxon>
        <taxon>Pseudonocardiaceae</taxon>
        <taxon>Saccharothrix</taxon>
    </lineage>
</organism>
<evidence type="ECO:0000256" key="1">
    <source>
        <dbReference type="ARBA" id="ARBA00001933"/>
    </source>
</evidence>
<proteinExistence type="inferred from homology"/>
<gene>
    <name evidence="5" type="ORF">EDD40_0609</name>
</gene>
<dbReference type="OrthoDB" id="9774495at2"/>
<comment type="cofactor">
    <cofactor evidence="1">
        <name>pyridoxal 5'-phosphate</name>
        <dbReference type="ChEBI" id="CHEBI:597326"/>
    </cofactor>
</comment>
<name>A0A3N1GZI1_9PSEU</name>
<dbReference type="PANTHER" id="PTHR48097:SF9">
    <property type="entry name" value="L-THREONINE ALDOLASE"/>
    <property type="match status" value="1"/>
</dbReference>
<dbReference type="GO" id="GO:0008732">
    <property type="term" value="F:L-allo-threonine aldolase activity"/>
    <property type="evidence" value="ECO:0007669"/>
    <property type="project" value="TreeGrafter"/>
</dbReference>
<evidence type="ECO:0000313" key="5">
    <source>
        <dbReference type="EMBL" id="ROP35382.1"/>
    </source>
</evidence>
<dbReference type="PANTHER" id="PTHR48097">
    <property type="entry name" value="L-THREONINE ALDOLASE-RELATED"/>
    <property type="match status" value="1"/>
</dbReference>
<dbReference type="InterPro" id="IPR015422">
    <property type="entry name" value="PyrdxlP-dep_Trfase_small"/>
</dbReference>
<evidence type="ECO:0000259" key="4">
    <source>
        <dbReference type="Pfam" id="PF01212"/>
    </source>
</evidence>
<dbReference type="GO" id="GO:0006545">
    <property type="term" value="P:glycine biosynthetic process"/>
    <property type="evidence" value="ECO:0007669"/>
    <property type="project" value="TreeGrafter"/>
</dbReference>
<dbReference type="EMBL" id="RJKM01000001">
    <property type="protein sequence ID" value="ROP35382.1"/>
    <property type="molecule type" value="Genomic_DNA"/>
</dbReference>
<sequence length="347" mass="38253">MTPEIRRSLVQHSRLRQDPHAVLRRLLDRVRPGLRPDEPTEQLERRIADLLGKPAALFFPTGTMAQQTALRVHAERTGRRTFAAHPQCHLAVWEDGGHSAVHGLRHHAVADREELITSADLAGVREPIAALLLELPQRDLGGLLPTWDELVAQTTWARERGAATHLDGARLWEAQPHYDRPFAEIADLFDTVYVSLYKGLEGVRGAVLAGDRETVDAAAAWRRRLGGATPDSWPAALTGLMGLDEVLPRMAEFRDHAVAVAAAINADGYATTRPHVPQTPMFHVHIPAPKDVVAAAAERILAESGVELPRRPKSSPDPTRCSIELTIGVVSLDFTPREVADLIRRLR</sequence>
<reference evidence="5 6" key="1">
    <citation type="submission" date="2018-11" db="EMBL/GenBank/DDBJ databases">
        <title>Sequencing the genomes of 1000 actinobacteria strains.</title>
        <authorList>
            <person name="Klenk H.-P."/>
        </authorList>
    </citation>
    <scope>NUCLEOTIDE SEQUENCE [LARGE SCALE GENOMIC DNA]</scope>
    <source>
        <strain evidence="5 6">DSM 44231</strain>
    </source>
</reference>
<comment type="caution">
    <text evidence="5">The sequence shown here is derived from an EMBL/GenBank/DDBJ whole genome shotgun (WGS) entry which is preliminary data.</text>
</comment>
<dbReference type="InterPro" id="IPR001597">
    <property type="entry name" value="ArAA_b-elim_lyase/Thr_aldolase"/>
</dbReference>
<evidence type="ECO:0000313" key="6">
    <source>
        <dbReference type="Proteomes" id="UP000268727"/>
    </source>
</evidence>
<evidence type="ECO:0000256" key="3">
    <source>
        <dbReference type="ARBA" id="ARBA00022898"/>
    </source>
</evidence>
<dbReference type="Proteomes" id="UP000268727">
    <property type="component" value="Unassembled WGS sequence"/>
</dbReference>
<dbReference type="InterPro" id="IPR015424">
    <property type="entry name" value="PyrdxlP-dep_Trfase"/>
</dbReference>